<evidence type="ECO:0000313" key="11">
    <source>
        <dbReference type="Proteomes" id="UP000244893"/>
    </source>
</evidence>
<organism evidence="10 11">
    <name type="scientific">Amnibacterium flavum</name>
    <dbReference type="NCBI Taxonomy" id="2173173"/>
    <lineage>
        <taxon>Bacteria</taxon>
        <taxon>Bacillati</taxon>
        <taxon>Actinomycetota</taxon>
        <taxon>Actinomycetes</taxon>
        <taxon>Micrococcales</taxon>
        <taxon>Microbacteriaceae</taxon>
        <taxon>Amnibacterium</taxon>
    </lineage>
</organism>
<dbReference type="Proteomes" id="UP000244893">
    <property type="component" value="Unassembled WGS sequence"/>
</dbReference>
<feature type="domain" description="ABC transporter" evidence="9">
    <location>
        <begin position="25"/>
        <end position="257"/>
    </location>
</feature>
<keyword evidence="11" id="KW-1185">Reference proteome</keyword>
<keyword evidence="6" id="KW-1278">Translocase</keyword>
<keyword evidence="5" id="KW-0067">ATP-binding</keyword>
<evidence type="ECO:0000256" key="8">
    <source>
        <dbReference type="SAM" id="MobiDB-lite"/>
    </source>
</evidence>
<dbReference type="CDD" id="cd03215">
    <property type="entry name" value="ABC_Carb_Monos_II"/>
    <property type="match status" value="1"/>
</dbReference>
<dbReference type="EMBL" id="QEOP01000005">
    <property type="protein sequence ID" value="PVZ93292.1"/>
    <property type="molecule type" value="Genomic_DNA"/>
</dbReference>
<sequence>MIRRPFGRGASFRPLPEAAGAGAAVELRAVTKKFGSVEVLHDLHATFEAGRVHALVGENGAGKSTLGRLIAGVHAASSGEILIDTNPVHYSTPRQALADGITMIAQELLLVPRRSVIENVFLGTSGDAVTRRRLRPRYEALCETAGFHLPPDVAVGDLRIADQQKVEILRAIARDARLIVMDEPTASLTGAEADRLLDVIRLLRAQGRTVIFVSHFLSQVLAVADTVTVMRDGHIVRQGTTGGETADSLVESMLGRSLDQTFSAPAPVADSAATVLEVDGIVANGSTKPVSLTVRAGEIVGLAGLVGAGRTELVRAIFGADPSRGGRIRIDGVERRVRRPGPAIAAGMAMIPESRKDDGLLLLASIRSNVALPHLSALSVAGVLRLGRERRSTDAAIKSAGVRGASPTQSVSSLSGGNQQKTMFAKWLMGSPRVLIVDEPSRGVDVGSRQTIYDLIRRFAADGNAVLLVSSEIEEVLGLSHRVLVMRDGAIQAELTGTEATEQAVLRAAFGAADTTATSDERDLS</sequence>
<dbReference type="SMART" id="SM00382">
    <property type="entry name" value="AAA"/>
    <property type="match status" value="2"/>
</dbReference>
<dbReference type="Gene3D" id="3.40.50.300">
    <property type="entry name" value="P-loop containing nucleotide triphosphate hydrolases"/>
    <property type="match status" value="2"/>
</dbReference>
<evidence type="ECO:0000256" key="2">
    <source>
        <dbReference type="ARBA" id="ARBA00022475"/>
    </source>
</evidence>
<proteinExistence type="predicted"/>
<dbReference type="GO" id="GO:0005524">
    <property type="term" value="F:ATP binding"/>
    <property type="evidence" value="ECO:0007669"/>
    <property type="project" value="UniProtKB-KW"/>
</dbReference>
<evidence type="ECO:0000256" key="3">
    <source>
        <dbReference type="ARBA" id="ARBA00022597"/>
    </source>
</evidence>
<evidence type="ECO:0000256" key="5">
    <source>
        <dbReference type="ARBA" id="ARBA00022840"/>
    </source>
</evidence>
<evidence type="ECO:0000256" key="1">
    <source>
        <dbReference type="ARBA" id="ARBA00022448"/>
    </source>
</evidence>
<evidence type="ECO:0000259" key="9">
    <source>
        <dbReference type="PROSITE" id="PS50893"/>
    </source>
</evidence>
<dbReference type="InterPro" id="IPR050107">
    <property type="entry name" value="ABC_carbohydrate_import_ATPase"/>
</dbReference>
<feature type="compositionally biased region" description="Polar residues" evidence="8">
    <location>
        <begin position="406"/>
        <end position="416"/>
    </location>
</feature>
<evidence type="ECO:0000256" key="7">
    <source>
        <dbReference type="ARBA" id="ARBA00023136"/>
    </source>
</evidence>
<keyword evidence="3" id="KW-0762">Sugar transport</keyword>
<dbReference type="SUPFAM" id="SSF52540">
    <property type="entry name" value="P-loop containing nucleoside triphosphate hydrolases"/>
    <property type="match status" value="2"/>
</dbReference>
<dbReference type="AlphaFoldDB" id="A0A2V1HNW9"/>
<protein>
    <submittedName>
        <fullName evidence="10">ABC transporter</fullName>
    </submittedName>
</protein>
<dbReference type="OrthoDB" id="39350at2"/>
<dbReference type="GO" id="GO:0016887">
    <property type="term" value="F:ATP hydrolysis activity"/>
    <property type="evidence" value="ECO:0007669"/>
    <property type="project" value="InterPro"/>
</dbReference>
<reference evidence="10 11" key="1">
    <citation type="submission" date="2018-05" db="EMBL/GenBank/DDBJ databases">
        <title>Amnibacterium sp. M8JJ-5, whole genome shotgun sequence.</title>
        <authorList>
            <person name="Tuo L."/>
        </authorList>
    </citation>
    <scope>NUCLEOTIDE SEQUENCE [LARGE SCALE GENOMIC DNA]</scope>
    <source>
        <strain evidence="10 11">M8JJ-5</strain>
    </source>
</reference>
<dbReference type="PANTHER" id="PTHR43790">
    <property type="entry name" value="CARBOHYDRATE TRANSPORT ATP-BINDING PROTEIN MG119-RELATED"/>
    <property type="match status" value="1"/>
</dbReference>
<keyword evidence="7" id="KW-0472">Membrane</keyword>
<name>A0A2V1HNW9_9MICO</name>
<dbReference type="InterPro" id="IPR027417">
    <property type="entry name" value="P-loop_NTPase"/>
</dbReference>
<keyword evidence="1" id="KW-0813">Transport</keyword>
<dbReference type="InterPro" id="IPR003593">
    <property type="entry name" value="AAA+_ATPase"/>
</dbReference>
<evidence type="ECO:0000313" key="10">
    <source>
        <dbReference type="EMBL" id="PVZ93292.1"/>
    </source>
</evidence>
<keyword evidence="2" id="KW-1003">Cell membrane</keyword>
<feature type="domain" description="ABC transporter" evidence="9">
    <location>
        <begin position="266"/>
        <end position="513"/>
    </location>
</feature>
<keyword evidence="4" id="KW-0547">Nucleotide-binding</keyword>
<evidence type="ECO:0000256" key="6">
    <source>
        <dbReference type="ARBA" id="ARBA00022967"/>
    </source>
</evidence>
<dbReference type="InterPro" id="IPR003439">
    <property type="entry name" value="ABC_transporter-like_ATP-bd"/>
</dbReference>
<accession>A0A2V1HNW9</accession>
<dbReference type="PANTHER" id="PTHR43790:SF3">
    <property type="entry name" value="D-ALLOSE IMPORT ATP-BINDING PROTEIN ALSA-RELATED"/>
    <property type="match status" value="1"/>
</dbReference>
<gene>
    <name evidence="10" type="ORF">DDQ50_16480</name>
</gene>
<dbReference type="Pfam" id="PF00005">
    <property type="entry name" value="ABC_tran"/>
    <property type="match status" value="2"/>
</dbReference>
<dbReference type="CDD" id="cd03216">
    <property type="entry name" value="ABC_Carb_Monos_I"/>
    <property type="match status" value="1"/>
</dbReference>
<comment type="caution">
    <text evidence="10">The sequence shown here is derived from an EMBL/GenBank/DDBJ whole genome shotgun (WGS) entry which is preliminary data.</text>
</comment>
<dbReference type="PROSITE" id="PS50893">
    <property type="entry name" value="ABC_TRANSPORTER_2"/>
    <property type="match status" value="2"/>
</dbReference>
<feature type="region of interest" description="Disordered" evidence="8">
    <location>
        <begin position="397"/>
        <end position="416"/>
    </location>
</feature>
<evidence type="ECO:0000256" key="4">
    <source>
        <dbReference type="ARBA" id="ARBA00022741"/>
    </source>
</evidence>